<proteinExistence type="predicted"/>
<keyword evidence="4" id="KW-1185">Reference proteome</keyword>
<feature type="region of interest" description="Disordered" evidence="1">
    <location>
        <begin position="1"/>
        <end position="20"/>
    </location>
</feature>
<feature type="transmembrane region" description="Helical" evidence="2">
    <location>
        <begin position="38"/>
        <end position="65"/>
    </location>
</feature>
<accession>A0AAV9HZN2</accession>
<gene>
    <name evidence="3" type="ORF">QBC42DRAFT_108354</name>
</gene>
<dbReference type="PANTHER" id="PTHR37577:SF1">
    <property type="entry name" value="INTEGRAL MEMBRANE PROTEIN"/>
    <property type="match status" value="1"/>
</dbReference>
<feature type="region of interest" description="Disordered" evidence="1">
    <location>
        <begin position="376"/>
        <end position="408"/>
    </location>
</feature>
<keyword evidence="2" id="KW-0812">Transmembrane</keyword>
<feature type="transmembrane region" description="Helical" evidence="2">
    <location>
        <begin position="171"/>
        <end position="192"/>
    </location>
</feature>
<feature type="transmembrane region" description="Helical" evidence="2">
    <location>
        <begin position="255"/>
        <end position="274"/>
    </location>
</feature>
<dbReference type="EMBL" id="MU864936">
    <property type="protein sequence ID" value="KAK4465818.1"/>
    <property type="molecule type" value="Genomic_DNA"/>
</dbReference>
<evidence type="ECO:0000256" key="1">
    <source>
        <dbReference type="SAM" id="MobiDB-lite"/>
    </source>
</evidence>
<dbReference type="InterPro" id="IPR053018">
    <property type="entry name" value="Elsinochrome_Biosynth-Asso"/>
</dbReference>
<evidence type="ECO:0000256" key="2">
    <source>
        <dbReference type="SAM" id="Phobius"/>
    </source>
</evidence>
<keyword evidence="2" id="KW-0472">Membrane</keyword>
<reference evidence="3" key="2">
    <citation type="submission" date="2023-06" db="EMBL/GenBank/DDBJ databases">
        <authorList>
            <consortium name="Lawrence Berkeley National Laboratory"/>
            <person name="Mondo S.J."/>
            <person name="Hensen N."/>
            <person name="Bonometti L."/>
            <person name="Westerberg I."/>
            <person name="Brannstrom I.O."/>
            <person name="Guillou S."/>
            <person name="Cros-Aarteil S."/>
            <person name="Calhoun S."/>
            <person name="Haridas S."/>
            <person name="Kuo A."/>
            <person name="Pangilinan J."/>
            <person name="Riley R."/>
            <person name="Labutti K."/>
            <person name="Andreopoulos B."/>
            <person name="Lipzen A."/>
            <person name="Chen C."/>
            <person name="Yanf M."/>
            <person name="Daum C."/>
            <person name="Ng V."/>
            <person name="Clum A."/>
            <person name="Steindorff A."/>
            <person name="Ohm R."/>
            <person name="Martin F."/>
            <person name="Silar P."/>
            <person name="Natvig D."/>
            <person name="Lalanne C."/>
            <person name="Gautier V."/>
            <person name="Ament-Velasquez S.L."/>
            <person name="Kruys A."/>
            <person name="Hutchinson M.I."/>
            <person name="Powell A.J."/>
            <person name="Barry K."/>
            <person name="Miller A.N."/>
            <person name="Grigoriev I.V."/>
            <person name="Debuchy R."/>
            <person name="Gladieux P."/>
            <person name="Thoren M.H."/>
            <person name="Johannesson H."/>
        </authorList>
    </citation>
    <scope>NUCLEOTIDE SEQUENCE</scope>
    <source>
        <strain evidence="3">PSN324</strain>
    </source>
</reference>
<organism evidence="3 4">
    <name type="scientific">Cladorrhinum samala</name>
    <dbReference type="NCBI Taxonomy" id="585594"/>
    <lineage>
        <taxon>Eukaryota</taxon>
        <taxon>Fungi</taxon>
        <taxon>Dikarya</taxon>
        <taxon>Ascomycota</taxon>
        <taxon>Pezizomycotina</taxon>
        <taxon>Sordariomycetes</taxon>
        <taxon>Sordariomycetidae</taxon>
        <taxon>Sordariales</taxon>
        <taxon>Podosporaceae</taxon>
        <taxon>Cladorrhinum</taxon>
    </lineage>
</organism>
<feature type="transmembrane region" description="Helical" evidence="2">
    <location>
        <begin position="286"/>
        <end position="309"/>
    </location>
</feature>
<comment type="caution">
    <text evidence="3">The sequence shown here is derived from an EMBL/GenBank/DDBJ whole genome shotgun (WGS) entry which is preliminary data.</text>
</comment>
<sequence length="549" mass="61093">MDSTNSTNSTISTTPSIPEISSTSTCEAGYYVQADPDVAGIGVILAFLITAFLSFALATLTFLYVDNAVPKEAETPLDRLVVKIARKPFLKEGRLPWTLNRDLMQQVCLMLGDQQLVTGASILIVCFSTHLDITQYHFIIGATLSFASFATFQATAIASGELIRDSELKKAWRFPWFCIIIVMATLSSYVVMDENFLVPGQWGLSTQCVLDHLGTYSPGSVVRLVLWTIVAADGVMSMAKFFWPRLPLVTIYDHFWFAIPALPLQAISLVNMYFLKNGHGKGRRTIGFILQAPLIVSFWIGFALFEVWYSVNFDLFRTYLILVVSTWGVYSLRREVKDSDYLQGEEDSWGFGQILPLLLLALPLFQSIETVFGEKETKPISGPSPDKQANSSSAQPAHHAHGTTQTPLQPSTFLLHHTQTKSSQPDHHLVDPIAPASNAGVYSAPPSLRDQPIRAITRRFTALNAAGDRRGNANAGLSQNPNTTVISRDLHSINVFIRILYQDNLSIKEIEQAMYTDEILSPFNVFILFTLVALYATVTWACFYYDFVI</sequence>
<dbReference type="AlphaFoldDB" id="A0AAV9HZN2"/>
<keyword evidence="2" id="KW-1133">Transmembrane helix</keyword>
<name>A0AAV9HZN2_9PEZI</name>
<evidence type="ECO:0000313" key="4">
    <source>
        <dbReference type="Proteomes" id="UP001321749"/>
    </source>
</evidence>
<feature type="transmembrane region" description="Helical" evidence="2">
    <location>
        <begin position="224"/>
        <end position="243"/>
    </location>
</feature>
<evidence type="ECO:0000313" key="3">
    <source>
        <dbReference type="EMBL" id="KAK4465818.1"/>
    </source>
</evidence>
<reference evidence="3" key="1">
    <citation type="journal article" date="2023" name="Mol. Phylogenet. Evol.">
        <title>Genome-scale phylogeny and comparative genomics of the fungal order Sordariales.</title>
        <authorList>
            <person name="Hensen N."/>
            <person name="Bonometti L."/>
            <person name="Westerberg I."/>
            <person name="Brannstrom I.O."/>
            <person name="Guillou S."/>
            <person name="Cros-Aarteil S."/>
            <person name="Calhoun S."/>
            <person name="Haridas S."/>
            <person name="Kuo A."/>
            <person name="Mondo S."/>
            <person name="Pangilinan J."/>
            <person name="Riley R."/>
            <person name="LaButti K."/>
            <person name="Andreopoulos B."/>
            <person name="Lipzen A."/>
            <person name="Chen C."/>
            <person name="Yan M."/>
            <person name="Daum C."/>
            <person name="Ng V."/>
            <person name="Clum A."/>
            <person name="Steindorff A."/>
            <person name="Ohm R.A."/>
            <person name="Martin F."/>
            <person name="Silar P."/>
            <person name="Natvig D.O."/>
            <person name="Lalanne C."/>
            <person name="Gautier V."/>
            <person name="Ament-Velasquez S.L."/>
            <person name="Kruys A."/>
            <person name="Hutchinson M.I."/>
            <person name="Powell A.J."/>
            <person name="Barry K."/>
            <person name="Miller A.N."/>
            <person name="Grigoriev I.V."/>
            <person name="Debuchy R."/>
            <person name="Gladieux P."/>
            <person name="Hiltunen Thoren M."/>
            <person name="Johannesson H."/>
        </authorList>
    </citation>
    <scope>NUCLEOTIDE SEQUENCE</scope>
    <source>
        <strain evidence="3">PSN324</strain>
    </source>
</reference>
<feature type="transmembrane region" description="Helical" evidence="2">
    <location>
        <begin position="136"/>
        <end position="159"/>
    </location>
</feature>
<feature type="transmembrane region" description="Helical" evidence="2">
    <location>
        <begin position="523"/>
        <end position="547"/>
    </location>
</feature>
<dbReference type="Proteomes" id="UP001321749">
    <property type="component" value="Unassembled WGS sequence"/>
</dbReference>
<protein>
    <submittedName>
        <fullName evidence="3">Uncharacterized protein</fullName>
    </submittedName>
</protein>
<feature type="transmembrane region" description="Helical" evidence="2">
    <location>
        <begin position="316"/>
        <end position="333"/>
    </location>
</feature>
<dbReference type="PANTHER" id="PTHR37577">
    <property type="entry name" value="INTEGRAL MEMBRANE PROTEIN"/>
    <property type="match status" value="1"/>
</dbReference>